<feature type="transmembrane region" description="Helical" evidence="10">
    <location>
        <begin position="282"/>
        <end position="307"/>
    </location>
</feature>
<name>A0AAX2DMR3_LISIV</name>
<feature type="transmembrane region" description="Helical" evidence="10">
    <location>
        <begin position="167"/>
        <end position="190"/>
    </location>
</feature>
<feature type="transmembrane region" description="Helical" evidence="10">
    <location>
        <begin position="327"/>
        <end position="350"/>
    </location>
</feature>
<keyword evidence="6 10" id="KW-0915">Sodium</keyword>
<feature type="transmembrane region" description="Helical" evidence="10">
    <location>
        <begin position="371"/>
        <end position="396"/>
    </location>
</feature>
<dbReference type="AlphaFoldDB" id="A0AAX2DMR3"/>
<dbReference type="GO" id="GO:0098719">
    <property type="term" value="P:sodium ion import across plasma membrane"/>
    <property type="evidence" value="ECO:0007669"/>
    <property type="project" value="TreeGrafter"/>
</dbReference>
<keyword evidence="10" id="KW-0050">Antiport</keyword>
<evidence type="ECO:0000256" key="7">
    <source>
        <dbReference type="ARBA" id="ARBA00023065"/>
    </source>
</evidence>
<feature type="domain" description="Cation/H+ exchanger transmembrane" evidence="11">
    <location>
        <begin position="25"/>
        <end position="431"/>
    </location>
</feature>
<accession>A0AAX2DMR3</accession>
<dbReference type="PANTHER" id="PTHR10110">
    <property type="entry name" value="SODIUM/HYDROGEN EXCHANGER"/>
    <property type="match status" value="1"/>
</dbReference>
<dbReference type="GO" id="GO:0015386">
    <property type="term" value="F:potassium:proton antiporter activity"/>
    <property type="evidence" value="ECO:0007669"/>
    <property type="project" value="TreeGrafter"/>
</dbReference>
<feature type="transmembrane region" description="Helical" evidence="10">
    <location>
        <begin position="408"/>
        <end position="430"/>
    </location>
</feature>
<comment type="caution">
    <text evidence="12">The sequence shown here is derived from an EMBL/GenBank/DDBJ whole genome shotgun (WGS) entry which is preliminary data.</text>
</comment>
<feature type="transmembrane region" description="Helical" evidence="10">
    <location>
        <begin position="125"/>
        <end position="146"/>
    </location>
</feature>
<keyword evidence="7 10" id="KW-0406">Ion transport</keyword>
<organism evidence="12 13">
    <name type="scientific">Listeria ivanovii</name>
    <dbReference type="NCBI Taxonomy" id="1638"/>
    <lineage>
        <taxon>Bacteria</taxon>
        <taxon>Bacillati</taxon>
        <taxon>Bacillota</taxon>
        <taxon>Bacilli</taxon>
        <taxon>Bacillales</taxon>
        <taxon>Listeriaceae</taxon>
        <taxon>Listeria</taxon>
    </lineage>
</organism>
<keyword evidence="3 10" id="KW-1003">Cell membrane</keyword>
<evidence type="ECO:0000256" key="8">
    <source>
        <dbReference type="ARBA" id="ARBA00023136"/>
    </source>
</evidence>
<comment type="function">
    <text evidence="10">Na(+)/H(+) antiporter that extrudes sodium in exchange for external protons.</text>
</comment>
<evidence type="ECO:0000259" key="11">
    <source>
        <dbReference type="Pfam" id="PF00999"/>
    </source>
</evidence>
<evidence type="ECO:0000256" key="1">
    <source>
        <dbReference type="ARBA" id="ARBA00004651"/>
    </source>
</evidence>
<evidence type="ECO:0000256" key="5">
    <source>
        <dbReference type="ARBA" id="ARBA00022989"/>
    </source>
</evidence>
<evidence type="ECO:0000256" key="3">
    <source>
        <dbReference type="ARBA" id="ARBA00022475"/>
    </source>
</evidence>
<dbReference type="InterPro" id="IPR006153">
    <property type="entry name" value="Cation/H_exchanger_TM"/>
</dbReference>
<dbReference type="Pfam" id="PF00999">
    <property type="entry name" value="Na_H_Exchanger"/>
    <property type="match status" value="1"/>
</dbReference>
<keyword evidence="4 10" id="KW-0812">Transmembrane</keyword>
<keyword evidence="9 10" id="KW-0739">Sodium transport</keyword>
<dbReference type="Gene3D" id="6.10.140.1330">
    <property type="match status" value="1"/>
</dbReference>
<dbReference type="GO" id="GO:0015385">
    <property type="term" value="F:sodium:proton antiporter activity"/>
    <property type="evidence" value="ECO:0007669"/>
    <property type="project" value="InterPro"/>
</dbReference>
<feature type="transmembrane region" description="Helical" evidence="10">
    <location>
        <begin position="253"/>
        <end position="270"/>
    </location>
</feature>
<keyword evidence="8 10" id="KW-0472">Membrane</keyword>
<dbReference type="GO" id="GO:0051453">
    <property type="term" value="P:regulation of intracellular pH"/>
    <property type="evidence" value="ECO:0007669"/>
    <property type="project" value="TreeGrafter"/>
</dbReference>
<dbReference type="NCBIfam" id="TIGR00831">
    <property type="entry name" value="a_cpa1"/>
    <property type="match status" value="1"/>
</dbReference>
<feature type="transmembrane region" description="Helical" evidence="10">
    <location>
        <begin position="14"/>
        <end position="32"/>
    </location>
</feature>
<feature type="transmembrane region" description="Helical" evidence="10">
    <location>
        <begin position="39"/>
        <end position="61"/>
    </location>
</feature>
<evidence type="ECO:0000256" key="9">
    <source>
        <dbReference type="ARBA" id="ARBA00023201"/>
    </source>
</evidence>
<keyword evidence="2 10" id="KW-0813">Transport</keyword>
<evidence type="ECO:0000313" key="13">
    <source>
        <dbReference type="Proteomes" id="UP000183610"/>
    </source>
</evidence>
<dbReference type="PANTHER" id="PTHR10110:SF86">
    <property type="entry name" value="SODIUM_HYDROGEN EXCHANGER 7"/>
    <property type="match status" value="1"/>
</dbReference>
<proteinExistence type="inferred from homology"/>
<evidence type="ECO:0000313" key="12">
    <source>
        <dbReference type="EMBL" id="SDW40119.1"/>
    </source>
</evidence>
<dbReference type="GO" id="GO:0005886">
    <property type="term" value="C:plasma membrane"/>
    <property type="evidence" value="ECO:0007669"/>
    <property type="project" value="UniProtKB-SubCell"/>
</dbReference>
<evidence type="ECO:0000256" key="2">
    <source>
        <dbReference type="ARBA" id="ARBA00022448"/>
    </source>
</evidence>
<dbReference type="InterPro" id="IPR018422">
    <property type="entry name" value="Cation/H_exchanger_CPA1"/>
</dbReference>
<keyword evidence="5 10" id="KW-1133">Transmembrane helix</keyword>
<reference evidence="12 13" key="1">
    <citation type="submission" date="2016-10" db="EMBL/GenBank/DDBJ databases">
        <authorList>
            <person name="Varghese N."/>
            <person name="Submissions S."/>
        </authorList>
    </citation>
    <scope>NUCLEOTIDE SEQUENCE [LARGE SCALE GENOMIC DNA]</scope>
    <source>
        <strain evidence="12 13">ATCC 49954</strain>
    </source>
</reference>
<dbReference type="EMBL" id="FNMX01000003">
    <property type="protein sequence ID" value="SDW40119.1"/>
    <property type="molecule type" value="Genomic_DNA"/>
</dbReference>
<evidence type="ECO:0000256" key="4">
    <source>
        <dbReference type="ARBA" id="ARBA00022692"/>
    </source>
</evidence>
<comment type="subcellular location">
    <subcellularLocation>
        <location evidence="1 10">Cell membrane</location>
        <topology evidence="1 10">Multi-pass membrane protein</topology>
    </subcellularLocation>
</comment>
<comment type="similarity">
    <text evidence="10">Belongs to the monovalent cation:proton antiporter 1 (CPA1) transporter (TC 2.A.36) family.</text>
</comment>
<evidence type="ECO:0000256" key="10">
    <source>
        <dbReference type="RuleBase" id="RU366002"/>
    </source>
</evidence>
<feature type="transmembrane region" description="Helical" evidence="10">
    <location>
        <begin position="98"/>
        <end position="119"/>
    </location>
</feature>
<sequence>MLHNYIGEKTKGDVYIVEIFLYVLALLVAIFISNLLNRFVPFVSVPLIQIGLGVMIALMPITFDLKLNPELFLVMFIAPLLFNDGRRTDKKALWGMRMPILVLALGLVFATVVVIGYFVNWMIPTIPLAAAFALAAALAPTDAVAVSSLSGRINLPKRIMNLLEGEALINDASGLVAFQFAIAAMVTGVFSLLDASVSFFVIAIGGVLVGLVLSWLKFRFLKWVRGLGMEDVTFHMLIQILTPFIIYLAAEELHVSGILAVVAAGIMHSMERKKIDPQSVKLNIVSQSTWSVIIFVLNGLVFLLLGTQLPSIIEVVWNDSGISNLQVIAYILSITAALILLRFVWVYLSWNIGAKKREKQNKKTTRPKLRPVLLTSLSGVRGAVTLASALAIPFFLDDGTLFPQRALIIFLASGVILCTLIIATFILPLLAKNEEVTTEDERAEKATRIRILRNVIRELKEQTLPETKAATDEVIEDYRRRIYDLQHDNNTNRAMDEREREKRLEIIEWQRANTQKMADNGELVATDSYRYQHYLNMLEQAIKQRFRTKIKTAWLFVQRFIMLIIRPKKWRKIRHKMKKGISKDNERFQAIRKLREENEILVIQKLKDQLTEENADLIGPLITEHTMFLERVRNDQALSRGKQAKSEQKKREVQIVAFQTERDIIQHLFETGGISRDLARELRQNLNMIETYLYDDFLATD</sequence>
<dbReference type="InterPro" id="IPR004705">
    <property type="entry name" value="Cation/H_exchanger_CPA1_bac"/>
</dbReference>
<evidence type="ECO:0000256" key="6">
    <source>
        <dbReference type="ARBA" id="ARBA00023053"/>
    </source>
</evidence>
<protein>
    <submittedName>
        <fullName evidence="12">Monovalent cation:H+ antiporter, CPA1 family</fullName>
    </submittedName>
</protein>
<gene>
    <name evidence="12" type="ORF">SAMN05421782_10386</name>
</gene>
<dbReference type="Proteomes" id="UP000183610">
    <property type="component" value="Unassembled WGS sequence"/>
</dbReference>
<feature type="transmembrane region" description="Helical" evidence="10">
    <location>
        <begin position="196"/>
        <end position="216"/>
    </location>
</feature>